<reference evidence="2" key="1">
    <citation type="journal article" date="2022" name="bioRxiv">
        <title>Sequencing and chromosome-scale assembly of the giantPleurodeles waltlgenome.</title>
        <authorList>
            <person name="Brown T."/>
            <person name="Elewa A."/>
            <person name="Iarovenko S."/>
            <person name="Subramanian E."/>
            <person name="Araus A.J."/>
            <person name="Petzold A."/>
            <person name="Susuki M."/>
            <person name="Suzuki K.-i.T."/>
            <person name="Hayashi T."/>
            <person name="Toyoda A."/>
            <person name="Oliveira C."/>
            <person name="Osipova E."/>
            <person name="Leigh N.D."/>
            <person name="Simon A."/>
            <person name="Yun M.H."/>
        </authorList>
    </citation>
    <scope>NUCLEOTIDE SEQUENCE</scope>
    <source>
        <strain evidence="2">20211129_DDA</strain>
        <tissue evidence="2">Liver</tissue>
    </source>
</reference>
<evidence type="ECO:0000256" key="1">
    <source>
        <dbReference type="SAM" id="MobiDB-lite"/>
    </source>
</evidence>
<evidence type="ECO:0000313" key="2">
    <source>
        <dbReference type="EMBL" id="KAJ1199189.1"/>
    </source>
</evidence>
<name>A0AAV7VC87_PLEWA</name>
<proteinExistence type="predicted"/>
<comment type="caution">
    <text evidence="2">The sequence shown here is derived from an EMBL/GenBank/DDBJ whole genome shotgun (WGS) entry which is preliminary data.</text>
</comment>
<dbReference type="EMBL" id="JANPWB010000003">
    <property type="protein sequence ID" value="KAJ1199189.1"/>
    <property type="molecule type" value="Genomic_DNA"/>
</dbReference>
<dbReference type="AlphaFoldDB" id="A0AAV7VC87"/>
<evidence type="ECO:0000313" key="3">
    <source>
        <dbReference type="Proteomes" id="UP001066276"/>
    </source>
</evidence>
<sequence>MAGIGQSLLPRPGLQWISTTPTSDGANEAAGPSMEPEALRPDLGAILKAIQDSREAVEQKVDKLPNYFRENRDLVVSAESLWAASKPALRGSIKKGHVRRWKPSRSLSGQPRGEAGWHLELQHAKFRQVSLTEAQRHWQASTQRVYELGDKTGKLLYWLETCNILVRVVPLLRDWAGVAQEDLPATACTFTFYYECLYARVPQLMVERENPIQGDIPLPLLLPFLAAELDLSLSEVGDAISTLQFRKTAGL</sequence>
<accession>A0AAV7VC87</accession>
<feature type="compositionally biased region" description="Polar residues" evidence="1">
    <location>
        <begin position="16"/>
        <end position="25"/>
    </location>
</feature>
<protein>
    <submittedName>
        <fullName evidence="2">Uncharacterized protein</fullName>
    </submittedName>
</protein>
<organism evidence="2 3">
    <name type="scientific">Pleurodeles waltl</name>
    <name type="common">Iberian ribbed newt</name>
    <dbReference type="NCBI Taxonomy" id="8319"/>
    <lineage>
        <taxon>Eukaryota</taxon>
        <taxon>Metazoa</taxon>
        <taxon>Chordata</taxon>
        <taxon>Craniata</taxon>
        <taxon>Vertebrata</taxon>
        <taxon>Euteleostomi</taxon>
        <taxon>Amphibia</taxon>
        <taxon>Batrachia</taxon>
        <taxon>Caudata</taxon>
        <taxon>Salamandroidea</taxon>
        <taxon>Salamandridae</taxon>
        <taxon>Pleurodelinae</taxon>
        <taxon>Pleurodeles</taxon>
    </lineage>
</organism>
<keyword evidence="3" id="KW-1185">Reference proteome</keyword>
<dbReference type="Proteomes" id="UP001066276">
    <property type="component" value="Chromosome 2_1"/>
</dbReference>
<gene>
    <name evidence="2" type="ORF">NDU88_003027</name>
</gene>
<feature type="region of interest" description="Disordered" evidence="1">
    <location>
        <begin position="1"/>
        <end position="36"/>
    </location>
</feature>